<dbReference type="EMBL" id="RJOO01000003">
    <property type="protein sequence ID" value="RSJ23071.1"/>
    <property type="molecule type" value="Genomic_DNA"/>
</dbReference>
<evidence type="ECO:0000313" key="2">
    <source>
        <dbReference type="Proteomes" id="UP000267137"/>
    </source>
</evidence>
<accession>A0AAE8FZU1</accession>
<dbReference type="AlphaFoldDB" id="A0AAE8FZU1"/>
<proteinExistence type="predicted"/>
<name>A0AAE8FZU1_STRIT</name>
<comment type="caution">
    <text evidence="1">The sequence shown here is derived from an EMBL/GenBank/DDBJ whole genome shotgun (WGS) entry which is preliminary data.</text>
</comment>
<sequence>MNNYQKRILLFQSFRQLTEMIVIGGGGSWQWWFDNTI</sequence>
<evidence type="ECO:0000313" key="1">
    <source>
        <dbReference type="EMBL" id="RSJ23071.1"/>
    </source>
</evidence>
<reference evidence="1 2" key="1">
    <citation type="submission" date="2018-11" db="EMBL/GenBank/DDBJ databases">
        <title>Species Designations Belie Phenotypic and Genotypic Heterogeneity in Oral Streptococci.</title>
        <authorList>
            <person name="Velsko I."/>
        </authorList>
    </citation>
    <scope>NUCLEOTIDE SEQUENCE [LARGE SCALE GENOMIC DNA]</scope>
    <source>
        <strain evidence="1 2">KLC02</strain>
    </source>
</reference>
<protein>
    <submittedName>
        <fullName evidence="1">Uncharacterized protein</fullName>
    </submittedName>
</protein>
<gene>
    <name evidence="1" type="ORF">D8827_05310</name>
</gene>
<dbReference type="Proteomes" id="UP000267137">
    <property type="component" value="Unassembled WGS sequence"/>
</dbReference>
<organism evidence="1 2">
    <name type="scientific">Streptococcus intermedius</name>
    <dbReference type="NCBI Taxonomy" id="1338"/>
    <lineage>
        <taxon>Bacteria</taxon>
        <taxon>Bacillati</taxon>
        <taxon>Bacillota</taxon>
        <taxon>Bacilli</taxon>
        <taxon>Lactobacillales</taxon>
        <taxon>Streptococcaceae</taxon>
        <taxon>Streptococcus</taxon>
        <taxon>Streptococcus anginosus group</taxon>
    </lineage>
</organism>